<dbReference type="GO" id="GO:0005524">
    <property type="term" value="F:ATP binding"/>
    <property type="evidence" value="ECO:0007669"/>
    <property type="project" value="UniProtKB-KW"/>
</dbReference>
<name>A0A2A9E5I8_9MICO</name>
<comment type="caution">
    <text evidence="5">The sequence shown here is derived from an EMBL/GenBank/DDBJ whole genome shotgun (WGS) entry which is preliminary data.</text>
</comment>
<dbReference type="GO" id="GO:0016887">
    <property type="term" value="F:ATP hydrolysis activity"/>
    <property type="evidence" value="ECO:0007669"/>
    <property type="project" value="InterPro"/>
</dbReference>
<feature type="domain" description="ABC transporter" evidence="4">
    <location>
        <begin position="8"/>
        <end position="247"/>
    </location>
</feature>
<dbReference type="PROSITE" id="PS00211">
    <property type="entry name" value="ABC_TRANSPORTER_1"/>
    <property type="match status" value="1"/>
</dbReference>
<dbReference type="SMART" id="SM00382">
    <property type="entry name" value="AAA"/>
    <property type="match status" value="1"/>
</dbReference>
<dbReference type="InterPro" id="IPR017871">
    <property type="entry name" value="ABC_transporter-like_CS"/>
</dbReference>
<dbReference type="GO" id="GO:0055085">
    <property type="term" value="P:transmembrane transport"/>
    <property type="evidence" value="ECO:0007669"/>
    <property type="project" value="UniProtKB-ARBA"/>
</dbReference>
<evidence type="ECO:0000256" key="1">
    <source>
        <dbReference type="ARBA" id="ARBA00022448"/>
    </source>
</evidence>
<keyword evidence="2" id="KW-0547">Nucleotide-binding</keyword>
<keyword evidence="3" id="KW-0067">ATP-binding</keyword>
<dbReference type="InterPro" id="IPR003593">
    <property type="entry name" value="AAA+_ATPase"/>
</dbReference>
<evidence type="ECO:0000256" key="3">
    <source>
        <dbReference type="ARBA" id="ARBA00022840"/>
    </source>
</evidence>
<dbReference type="EMBL" id="PDJG01000001">
    <property type="protein sequence ID" value="PFG34317.1"/>
    <property type="molecule type" value="Genomic_DNA"/>
</dbReference>
<accession>A0A2A9E5I8</accession>
<dbReference type="Proteomes" id="UP000225548">
    <property type="component" value="Unassembled WGS sequence"/>
</dbReference>
<keyword evidence="1" id="KW-0813">Transport</keyword>
<keyword evidence="6" id="KW-1185">Reference proteome</keyword>
<sequence>MSATTNVLSATGLVAGHASTPSVRGIDLTITPGEGSVGVIGGSGVGKSTLLQAITGDLKLRGGRVTFDGRTVGRMGPRDKKRFGVAVRAVRQNGFGGLDPRQTVERAVEGELSRARKAGRATGGTATDVLALMFLEPRFLGRGIRSLSGGERQRLALAAALSTRPDILVLDEPATALDQSLKDAVVRRLVELTTERGTGLLVASHDLELVSRVCQTVHVLADGVFVESGTPHELLTNPVHPVTREIAEALPAAVGAFR</sequence>
<dbReference type="InterPro" id="IPR050319">
    <property type="entry name" value="ABC_transp_ATP-bind"/>
</dbReference>
<dbReference type="PROSITE" id="PS50893">
    <property type="entry name" value="ABC_TRANSPORTER_2"/>
    <property type="match status" value="1"/>
</dbReference>
<organism evidence="5 6">
    <name type="scientific">Sanguibacter antarcticus</name>
    <dbReference type="NCBI Taxonomy" id="372484"/>
    <lineage>
        <taxon>Bacteria</taxon>
        <taxon>Bacillati</taxon>
        <taxon>Actinomycetota</taxon>
        <taxon>Actinomycetes</taxon>
        <taxon>Micrococcales</taxon>
        <taxon>Sanguibacteraceae</taxon>
        <taxon>Sanguibacter</taxon>
    </lineage>
</organism>
<protein>
    <submittedName>
        <fullName evidence="5">ABC-type dipeptide/oligopeptide/nickel transport system ATPase subunit</fullName>
    </submittedName>
</protein>
<evidence type="ECO:0000259" key="4">
    <source>
        <dbReference type="PROSITE" id="PS50893"/>
    </source>
</evidence>
<gene>
    <name evidence="5" type="ORF">ATL42_2223</name>
</gene>
<dbReference type="SUPFAM" id="SSF52540">
    <property type="entry name" value="P-loop containing nucleoside triphosphate hydrolases"/>
    <property type="match status" value="1"/>
</dbReference>
<evidence type="ECO:0000256" key="2">
    <source>
        <dbReference type="ARBA" id="ARBA00022741"/>
    </source>
</evidence>
<dbReference type="Pfam" id="PF00005">
    <property type="entry name" value="ABC_tran"/>
    <property type="match status" value="1"/>
</dbReference>
<proteinExistence type="predicted"/>
<dbReference type="Gene3D" id="3.40.50.300">
    <property type="entry name" value="P-loop containing nucleotide triphosphate hydrolases"/>
    <property type="match status" value="1"/>
</dbReference>
<reference evidence="5 6" key="1">
    <citation type="submission" date="2017-10" db="EMBL/GenBank/DDBJ databases">
        <title>Sequencing the genomes of 1000 actinobacteria strains.</title>
        <authorList>
            <person name="Klenk H.-P."/>
        </authorList>
    </citation>
    <scope>NUCLEOTIDE SEQUENCE [LARGE SCALE GENOMIC DNA]</scope>
    <source>
        <strain evidence="5 6">DSM 18966</strain>
    </source>
</reference>
<evidence type="ECO:0000313" key="5">
    <source>
        <dbReference type="EMBL" id="PFG34317.1"/>
    </source>
</evidence>
<dbReference type="RefSeq" id="WP_098456519.1">
    <property type="nucleotide sequence ID" value="NZ_PDJG01000001.1"/>
</dbReference>
<dbReference type="InterPro" id="IPR027417">
    <property type="entry name" value="P-loop_NTPase"/>
</dbReference>
<dbReference type="AlphaFoldDB" id="A0A2A9E5I8"/>
<dbReference type="PANTHER" id="PTHR43776">
    <property type="entry name" value="TRANSPORT ATP-BINDING PROTEIN"/>
    <property type="match status" value="1"/>
</dbReference>
<dbReference type="InterPro" id="IPR003439">
    <property type="entry name" value="ABC_transporter-like_ATP-bd"/>
</dbReference>
<dbReference type="OrthoDB" id="3723992at2"/>
<evidence type="ECO:0000313" key="6">
    <source>
        <dbReference type="Proteomes" id="UP000225548"/>
    </source>
</evidence>